<feature type="transmembrane region" description="Helical" evidence="7">
    <location>
        <begin position="225"/>
        <end position="249"/>
    </location>
</feature>
<dbReference type="PANTHER" id="PTHR30465">
    <property type="entry name" value="INNER MEMBRANE ABC TRANSPORTER"/>
    <property type="match status" value="1"/>
</dbReference>
<comment type="subcellular location">
    <subcellularLocation>
        <location evidence="1 7">Cell membrane</location>
        <topology evidence="1 7">Multi-pass membrane protein</topology>
    </subcellularLocation>
</comment>
<protein>
    <submittedName>
        <fullName evidence="9">Peptide/nickel transport system permease protein</fullName>
    </submittedName>
</protein>
<dbReference type="InterPro" id="IPR035906">
    <property type="entry name" value="MetI-like_sf"/>
</dbReference>
<dbReference type="OrthoDB" id="2958608at2"/>
<evidence type="ECO:0000256" key="3">
    <source>
        <dbReference type="ARBA" id="ARBA00022475"/>
    </source>
</evidence>
<keyword evidence="4 7" id="KW-0812">Transmembrane</keyword>
<dbReference type="GO" id="GO:0005886">
    <property type="term" value="C:plasma membrane"/>
    <property type="evidence" value="ECO:0007669"/>
    <property type="project" value="UniProtKB-SubCell"/>
</dbReference>
<gene>
    <name evidence="9" type="ORF">DFR59_106106</name>
</gene>
<dbReference type="RefSeq" id="WP_114745830.1">
    <property type="nucleotide sequence ID" value="NZ_QQAY01000006.1"/>
</dbReference>
<feature type="domain" description="ABC transmembrane type-1" evidence="8">
    <location>
        <begin position="77"/>
        <end position="275"/>
    </location>
</feature>
<dbReference type="EMBL" id="QQAY01000006">
    <property type="protein sequence ID" value="RDI41947.1"/>
    <property type="molecule type" value="Genomic_DNA"/>
</dbReference>
<feature type="transmembrane region" description="Helical" evidence="7">
    <location>
        <begin position="7"/>
        <end position="28"/>
    </location>
</feature>
<dbReference type="PROSITE" id="PS50928">
    <property type="entry name" value="ABC_TM1"/>
    <property type="match status" value="1"/>
</dbReference>
<keyword evidence="2 7" id="KW-0813">Transport</keyword>
<evidence type="ECO:0000259" key="8">
    <source>
        <dbReference type="PROSITE" id="PS50928"/>
    </source>
</evidence>
<comment type="caution">
    <text evidence="9">The sequence shown here is derived from an EMBL/GenBank/DDBJ whole genome shotgun (WGS) entry which is preliminary data.</text>
</comment>
<evidence type="ECO:0000256" key="4">
    <source>
        <dbReference type="ARBA" id="ARBA00022692"/>
    </source>
</evidence>
<evidence type="ECO:0000313" key="10">
    <source>
        <dbReference type="Proteomes" id="UP000255326"/>
    </source>
</evidence>
<feature type="transmembrane region" description="Helical" evidence="7">
    <location>
        <begin position="256"/>
        <end position="275"/>
    </location>
</feature>
<evidence type="ECO:0000256" key="6">
    <source>
        <dbReference type="ARBA" id="ARBA00023136"/>
    </source>
</evidence>
<dbReference type="GO" id="GO:0055085">
    <property type="term" value="P:transmembrane transport"/>
    <property type="evidence" value="ECO:0007669"/>
    <property type="project" value="InterPro"/>
</dbReference>
<proteinExistence type="inferred from homology"/>
<dbReference type="InterPro" id="IPR000515">
    <property type="entry name" value="MetI-like"/>
</dbReference>
<comment type="similarity">
    <text evidence="7">Belongs to the binding-protein-dependent transport system permease family.</text>
</comment>
<dbReference type="CDD" id="cd06261">
    <property type="entry name" value="TM_PBP2"/>
    <property type="match status" value="1"/>
</dbReference>
<keyword evidence="5 7" id="KW-1133">Transmembrane helix</keyword>
<keyword evidence="10" id="KW-1185">Reference proteome</keyword>
<accession>A0A370GE43</accession>
<reference evidence="9 10" key="1">
    <citation type="submission" date="2018-07" db="EMBL/GenBank/DDBJ databases">
        <title>Genomic Encyclopedia of Type Strains, Phase IV (KMG-IV): sequencing the most valuable type-strain genomes for metagenomic binning, comparative biology and taxonomic classification.</title>
        <authorList>
            <person name="Goeker M."/>
        </authorList>
    </citation>
    <scope>NUCLEOTIDE SEQUENCE [LARGE SCALE GENOMIC DNA]</scope>
    <source>
        <strain evidence="9 10">DSM 25281</strain>
    </source>
</reference>
<evidence type="ECO:0000256" key="7">
    <source>
        <dbReference type="RuleBase" id="RU363032"/>
    </source>
</evidence>
<evidence type="ECO:0000256" key="1">
    <source>
        <dbReference type="ARBA" id="ARBA00004651"/>
    </source>
</evidence>
<evidence type="ECO:0000256" key="5">
    <source>
        <dbReference type="ARBA" id="ARBA00022989"/>
    </source>
</evidence>
<dbReference type="SUPFAM" id="SSF161098">
    <property type="entry name" value="MetI-like"/>
    <property type="match status" value="1"/>
</dbReference>
<dbReference type="PANTHER" id="PTHR30465:SF44">
    <property type="entry name" value="ABC-TYPE DIPEPTIDE_OLIGOPEPTIDE TRANSPORT SYSTEM, PERMEASE COMPONENT"/>
    <property type="match status" value="1"/>
</dbReference>
<dbReference type="AlphaFoldDB" id="A0A370GE43"/>
<name>A0A370GE43_9BACI</name>
<evidence type="ECO:0000256" key="2">
    <source>
        <dbReference type="ARBA" id="ARBA00022448"/>
    </source>
</evidence>
<feature type="transmembrane region" description="Helical" evidence="7">
    <location>
        <begin position="115"/>
        <end position="140"/>
    </location>
</feature>
<feature type="transmembrane region" description="Helical" evidence="7">
    <location>
        <begin position="160"/>
        <end position="182"/>
    </location>
</feature>
<evidence type="ECO:0000313" key="9">
    <source>
        <dbReference type="EMBL" id="RDI41947.1"/>
    </source>
</evidence>
<keyword evidence="3" id="KW-1003">Cell membrane</keyword>
<organism evidence="9 10">
    <name type="scientific">Falsibacillus pallidus</name>
    <dbReference type="NCBI Taxonomy" id="493781"/>
    <lineage>
        <taxon>Bacteria</taxon>
        <taxon>Bacillati</taxon>
        <taxon>Bacillota</taxon>
        <taxon>Bacilli</taxon>
        <taxon>Bacillales</taxon>
        <taxon>Bacillaceae</taxon>
        <taxon>Falsibacillus</taxon>
    </lineage>
</organism>
<dbReference type="Gene3D" id="1.10.3720.10">
    <property type="entry name" value="MetI-like"/>
    <property type="match status" value="1"/>
</dbReference>
<dbReference type="Proteomes" id="UP000255326">
    <property type="component" value="Unassembled WGS sequence"/>
</dbReference>
<dbReference type="Pfam" id="PF00528">
    <property type="entry name" value="BPD_transp_1"/>
    <property type="match status" value="1"/>
</dbReference>
<keyword evidence="6 7" id="KW-0472">Membrane</keyword>
<feature type="transmembrane region" description="Helical" evidence="7">
    <location>
        <begin position="77"/>
        <end position="103"/>
    </location>
</feature>
<sequence>MKKVLDIAIQFLLSCAGIILVGALPPFIAGLQQKHIDGSLYWQSLKDILYSLVHLNELTYMFVDTERPLFPYMLDPVFYSLTVLLGAFLLAMAVSLAMTMLVTMLPHKLRRAVKLVFYIFESIPDLLIIYGTQLLVIFIFEKTGLLLMDIAALDKQKIYLLPIICLSILPMVQLFRLSMIIFEDELNKDYVLLARSIGLKKLFIVVFHIFPNAVISVFFQSKKTVWFMLSNLLILEFLFNMGGVTLFLMEELNPKIFTITLLAFFFPIFIFYTVVEWILQRKVTGGGTIS</sequence>